<protein>
    <submittedName>
        <fullName evidence="1">Uncharacterized protein</fullName>
    </submittedName>
</protein>
<accession>A0ACB8BTI9</accession>
<organism evidence="1 2">
    <name type="scientific">Leucogyrophana mollusca</name>
    <dbReference type="NCBI Taxonomy" id="85980"/>
    <lineage>
        <taxon>Eukaryota</taxon>
        <taxon>Fungi</taxon>
        <taxon>Dikarya</taxon>
        <taxon>Basidiomycota</taxon>
        <taxon>Agaricomycotina</taxon>
        <taxon>Agaricomycetes</taxon>
        <taxon>Agaricomycetidae</taxon>
        <taxon>Boletales</taxon>
        <taxon>Boletales incertae sedis</taxon>
        <taxon>Leucogyrophana</taxon>
    </lineage>
</organism>
<name>A0ACB8BTI9_9AGAM</name>
<evidence type="ECO:0000313" key="1">
    <source>
        <dbReference type="EMBL" id="KAH7928737.1"/>
    </source>
</evidence>
<proteinExistence type="predicted"/>
<gene>
    <name evidence="1" type="ORF">BV22DRAFT_1058171</name>
</gene>
<comment type="caution">
    <text evidence="1">The sequence shown here is derived from an EMBL/GenBank/DDBJ whole genome shotgun (WGS) entry which is preliminary data.</text>
</comment>
<dbReference type="Proteomes" id="UP000790709">
    <property type="component" value="Unassembled WGS sequence"/>
</dbReference>
<keyword evidence="2" id="KW-1185">Reference proteome</keyword>
<dbReference type="EMBL" id="MU266349">
    <property type="protein sequence ID" value="KAH7928737.1"/>
    <property type="molecule type" value="Genomic_DNA"/>
</dbReference>
<feature type="non-terminal residue" evidence="1">
    <location>
        <position position="646"/>
    </location>
</feature>
<sequence>MSSAPAIVSSTGPPNAQAEELFCQHCKAKKTGRSLIVCLDGTSNQFGKYNTNVIELYDRIDKDETQPTYYNSGIGTYARPSFASYTYVKQVLDNTIDLAIAWNFERVVLGAYRWLSENYKPGDKIYLFGFSRGAYQVRVLAGMIHEVGLILPGNEEQIPFVYELYADLKGQKFDRSRDDDRRPLNLAQRLKRIFSQKEEDWSGDEDEGGQPLNMAQRFKRTFSQRGAAVHFLGAWDTVSSIGVVRKKNLPATDEFNHICYFRQALALDERRVKFLPEYVCGGESYEGTVEDSRACGPHVKEVWFAGCHSDIGGGSKKNTRLNNATVPVLWMGREAMIAGLKLYPSKVEWNWDELRKMKPAESLTWVWRVFEMFPFKRLSYTDRQKTTWRPHLWTGRTIKKGQKIHASVAFISNYVPRATLSGGLPIGRWEDVLEQGRQDTTEWAKGLEGLLEMDFFDFSDTKAVIELVSNDMRDTVLRRRLTFIASVRDGAAEIRRVDPALALFRKMLESANEEVVFSGIAMLVDLASPTVSLLLASDAHSTPDVTKSVPLLVQTLKNKAPRVRIRGVKALMELRYSRGLLRQCLNARAVPLLIEMSQNMDQAEDVHLVVKALHQFGANRRKWGIAIQVVRHLVTWDIDPKSYFTG</sequence>
<reference evidence="1" key="1">
    <citation type="journal article" date="2021" name="New Phytol.">
        <title>Evolutionary innovations through gain and loss of genes in the ectomycorrhizal Boletales.</title>
        <authorList>
            <person name="Wu G."/>
            <person name="Miyauchi S."/>
            <person name="Morin E."/>
            <person name="Kuo A."/>
            <person name="Drula E."/>
            <person name="Varga T."/>
            <person name="Kohler A."/>
            <person name="Feng B."/>
            <person name="Cao Y."/>
            <person name="Lipzen A."/>
            <person name="Daum C."/>
            <person name="Hundley H."/>
            <person name="Pangilinan J."/>
            <person name="Johnson J."/>
            <person name="Barry K."/>
            <person name="LaButti K."/>
            <person name="Ng V."/>
            <person name="Ahrendt S."/>
            <person name="Min B."/>
            <person name="Choi I.G."/>
            <person name="Park H."/>
            <person name="Plett J.M."/>
            <person name="Magnuson J."/>
            <person name="Spatafora J.W."/>
            <person name="Nagy L.G."/>
            <person name="Henrissat B."/>
            <person name="Grigoriev I.V."/>
            <person name="Yang Z.L."/>
            <person name="Xu J."/>
            <person name="Martin F.M."/>
        </authorList>
    </citation>
    <scope>NUCLEOTIDE SEQUENCE</scope>
    <source>
        <strain evidence="1">KUC20120723A-06</strain>
    </source>
</reference>
<evidence type="ECO:0000313" key="2">
    <source>
        <dbReference type="Proteomes" id="UP000790709"/>
    </source>
</evidence>